<keyword evidence="3" id="KW-1185">Reference proteome</keyword>
<evidence type="ECO:0000256" key="1">
    <source>
        <dbReference type="SAM" id="MobiDB-lite"/>
    </source>
</evidence>
<protein>
    <submittedName>
        <fullName evidence="2">Uncharacterized protein</fullName>
    </submittedName>
</protein>
<dbReference type="AlphaFoldDB" id="A0A218ZFJ3"/>
<organism evidence="2 3">
    <name type="scientific">Diplocarpon coronariae</name>
    <dbReference type="NCBI Taxonomy" id="2795749"/>
    <lineage>
        <taxon>Eukaryota</taxon>
        <taxon>Fungi</taxon>
        <taxon>Dikarya</taxon>
        <taxon>Ascomycota</taxon>
        <taxon>Pezizomycotina</taxon>
        <taxon>Leotiomycetes</taxon>
        <taxon>Helotiales</taxon>
        <taxon>Drepanopezizaceae</taxon>
        <taxon>Diplocarpon</taxon>
    </lineage>
</organism>
<reference evidence="2 3" key="1">
    <citation type="submission" date="2017-04" db="EMBL/GenBank/DDBJ databases">
        <title>Draft genome sequence of Marssonina coronaria NL1: causal agent of apple blotch.</title>
        <authorList>
            <person name="Cheng Q."/>
        </authorList>
    </citation>
    <scope>NUCLEOTIDE SEQUENCE [LARGE SCALE GENOMIC DNA]</scope>
    <source>
        <strain evidence="2 3">NL1</strain>
    </source>
</reference>
<dbReference type="EMBL" id="MZNU01000032">
    <property type="protein sequence ID" value="OWP06861.1"/>
    <property type="molecule type" value="Genomic_DNA"/>
</dbReference>
<dbReference type="Proteomes" id="UP000242519">
    <property type="component" value="Unassembled WGS sequence"/>
</dbReference>
<sequence length="206" mass="22490">MNRSFSIGARRENMNRRGCAHPGDFITPPGGAAAAQERAFPLPAWNRFDFAGPPCLSGPCRDPHSSRSTVEEAMEEKIRAVMGTGRSQWAGQCPPESKKESAAQHARGSGESMMRICTRSCRAEPFYDHPLGERGSGRLERGLIDSWCEQSDEPDWTGLDSVMGIPESDSEDPLSRLNAAGLRYPPAGRPRENIKGLGNRVHGGQQ</sequence>
<accession>A0A218ZFJ3</accession>
<feature type="region of interest" description="Disordered" evidence="1">
    <location>
        <begin position="180"/>
        <end position="206"/>
    </location>
</feature>
<evidence type="ECO:0000313" key="2">
    <source>
        <dbReference type="EMBL" id="OWP06861.1"/>
    </source>
</evidence>
<gene>
    <name evidence="2" type="ORF">B2J93_3857</name>
</gene>
<proteinExistence type="predicted"/>
<dbReference type="InParanoid" id="A0A218ZFJ3"/>
<comment type="caution">
    <text evidence="2">The sequence shown here is derived from an EMBL/GenBank/DDBJ whole genome shotgun (WGS) entry which is preliminary data.</text>
</comment>
<evidence type="ECO:0000313" key="3">
    <source>
        <dbReference type="Proteomes" id="UP000242519"/>
    </source>
</evidence>
<feature type="region of interest" description="Disordered" evidence="1">
    <location>
        <begin position="86"/>
        <end position="111"/>
    </location>
</feature>
<name>A0A218ZFJ3_9HELO</name>